<accession>A0A191WBF0</accession>
<dbReference type="PANTHER" id="PTHR46796:SF7">
    <property type="entry name" value="ARAC FAMILY TRANSCRIPTIONAL REGULATOR"/>
    <property type="match status" value="1"/>
</dbReference>
<keyword evidence="6" id="KW-1185">Reference proteome</keyword>
<dbReference type="GO" id="GO:0043565">
    <property type="term" value="F:sequence-specific DNA binding"/>
    <property type="evidence" value="ECO:0007669"/>
    <property type="project" value="InterPro"/>
</dbReference>
<dbReference type="OrthoDB" id="9801123at2"/>
<dbReference type="InterPro" id="IPR009057">
    <property type="entry name" value="Homeodomain-like_sf"/>
</dbReference>
<dbReference type="SUPFAM" id="SSF51182">
    <property type="entry name" value="RmlC-like cupins"/>
    <property type="match status" value="1"/>
</dbReference>
<reference evidence="6" key="2">
    <citation type="submission" date="2016-01" db="EMBL/GenBank/DDBJ databases">
        <title>Complete genome sequence of Agromyces aureus AR33T and comparison with related organisms.</title>
        <authorList>
            <person name="Corretto E."/>
            <person name="Antonielli L."/>
            <person name="Sessitsch A."/>
            <person name="Brader G."/>
        </authorList>
    </citation>
    <scope>NUCLEOTIDE SEQUENCE [LARGE SCALE GENOMIC DNA]</scope>
    <source>
        <strain evidence="6">AR33</strain>
    </source>
</reference>
<feature type="domain" description="HTH araC/xylS-type" evidence="4">
    <location>
        <begin position="189"/>
        <end position="286"/>
    </location>
</feature>
<keyword evidence="2" id="KW-0238">DNA-binding</keyword>
<protein>
    <recommendedName>
        <fullName evidence="4">HTH araC/xylS-type domain-containing protein</fullName>
    </recommendedName>
</protein>
<evidence type="ECO:0000259" key="4">
    <source>
        <dbReference type="PROSITE" id="PS01124"/>
    </source>
</evidence>
<dbReference type="SMART" id="SM00342">
    <property type="entry name" value="HTH_ARAC"/>
    <property type="match status" value="1"/>
</dbReference>
<dbReference type="SUPFAM" id="SSF46689">
    <property type="entry name" value="Homeodomain-like"/>
    <property type="match status" value="2"/>
</dbReference>
<evidence type="ECO:0000256" key="2">
    <source>
        <dbReference type="ARBA" id="ARBA00023125"/>
    </source>
</evidence>
<dbReference type="AlphaFoldDB" id="A0A191WBF0"/>
<dbReference type="KEGG" id="agy:ATC03_01035"/>
<dbReference type="InterPro" id="IPR003313">
    <property type="entry name" value="AraC-bd"/>
</dbReference>
<dbReference type="Gene3D" id="2.60.120.10">
    <property type="entry name" value="Jelly Rolls"/>
    <property type="match status" value="1"/>
</dbReference>
<dbReference type="InterPro" id="IPR050204">
    <property type="entry name" value="AraC_XylS_family_regulators"/>
</dbReference>
<keyword evidence="1" id="KW-0805">Transcription regulation</keyword>
<organism evidence="5 6">
    <name type="scientific">Agromyces aureus</name>
    <dbReference type="NCBI Taxonomy" id="453304"/>
    <lineage>
        <taxon>Bacteria</taxon>
        <taxon>Bacillati</taxon>
        <taxon>Actinomycetota</taxon>
        <taxon>Actinomycetes</taxon>
        <taxon>Micrococcales</taxon>
        <taxon>Microbacteriaceae</taxon>
        <taxon>Agromyces</taxon>
    </lineage>
</organism>
<dbReference type="Pfam" id="PF12833">
    <property type="entry name" value="HTH_18"/>
    <property type="match status" value="1"/>
</dbReference>
<dbReference type="InterPro" id="IPR020449">
    <property type="entry name" value="Tscrpt_reg_AraC-type_HTH"/>
</dbReference>
<dbReference type="InterPro" id="IPR011051">
    <property type="entry name" value="RmlC_Cupin_sf"/>
</dbReference>
<proteinExistence type="predicted"/>
<dbReference type="Gene3D" id="1.10.10.60">
    <property type="entry name" value="Homeodomain-like"/>
    <property type="match status" value="2"/>
</dbReference>
<dbReference type="PRINTS" id="PR00032">
    <property type="entry name" value="HTHARAC"/>
</dbReference>
<evidence type="ECO:0000313" key="6">
    <source>
        <dbReference type="Proteomes" id="UP000078437"/>
    </source>
</evidence>
<evidence type="ECO:0000256" key="1">
    <source>
        <dbReference type="ARBA" id="ARBA00023015"/>
    </source>
</evidence>
<evidence type="ECO:0000313" key="5">
    <source>
        <dbReference type="EMBL" id="ANJ25567.1"/>
    </source>
</evidence>
<dbReference type="PROSITE" id="PS00041">
    <property type="entry name" value="HTH_ARAC_FAMILY_1"/>
    <property type="match status" value="1"/>
</dbReference>
<dbReference type="InterPro" id="IPR018060">
    <property type="entry name" value="HTH_AraC"/>
</dbReference>
<dbReference type="PANTHER" id="PTHR46796">
    <property type="entry name" value="HTH-TYPE TRANSCRIPTIONAL ACTIVATOR RHAS-RELATED"/>
    <property type="match status" value="1"/>
</dbReference>
<dbReference type="STRING" id="453304.ATC03_01035"/>
<dbReference type="InterPro" id="IPR014710">
    <property type="entry name" value="RmlC-like_jellyroll"/>
</dbReference>
<sequence length="292" mass="31654">MCDLADWAPPGPAVDDARTIDLLMEHLRWSVLRVDHHDLTAGDVRREQHDGSRFLFVVSGAVEVVHDSGVYRTEQGDFALLPRGGRVALRAEQDAKLVGISIALLGAHPLMTHAMPPVLHSYGFGRQEPGFAALLETIHREAALGRPGAVSVISGLTDAAISGSVRFWLEHGCGSARPWLAAAHDHRLGLALAAIHDAPGSPWTVASLARIASASRSQFAEQFRAAVGDTPARYVTRIRMTQAERMLREGEPVSGIAYRLGYDSEDGFSRAFRRHSGVAPSRWRRAALQPAA</sequence>
<evidence type="ECO:0000256" key="3">
    <source>
        <dbReference type="ARBA" id="ARBA00023163"/>
    </source>
</evidence>
<dbReference type="RefSeq" id="WP_067872055.1">
    <property type="nucleotide sequence ID" value="NZ_CP013979.1"/>
</dbReference>
<dbReference type="Proteomes" id="UP000078437">
    <property type="component" value="Chromosome"/>
</dbReference>
<keyword evidence="3" id="KW-0804">Transcription</keyword>
<dbReference type="InterPro" id="IPR018062">
    <property type="entry name" value="HTH_AraC-typ_CS"/>
</dbReference>
<reference evidence="5 6" key="1">
    <citation type="journal article" date="2016" name="Int. J. Syst. Evol. Microbiol.">
        <title>Agromyces aureus sp. nov., isolated from the rhizosphere of Salix caprea L. grown in a heavy-metal-contaminated soil.</title>
        <authorList>
            <person name="Corretto E."/>
            <person name="Antonielli L."/>
            <person name="Sessitsch A."/>
            <person name="Compant S."/>
            <person name="Gorfer M."/>
            <person name="Kuffner M."/>
            <person name="Brader G."/>
        </authorList>
    </citation>
    <scope>NUCLEOTIDE SEQUENCE [LARGE SCALE GENOMIC DNA]</scope>
    <source>
        <strain evidence="5 6">AR33</strain>
    </source>
</reference>
<dbReference type="Pfam" id="PF02311">
    <property type="entry name" value="AraC_binding"/>
    <property type="match status" value="1"/>
</dbReference>
<gene>
    <name evidence="5" type="ORF">ATC03_01035</name>
</gene>
<dbReference type="EMBL" id="CP013979">
    <property type="protein sequence ID" value="ANJ25567.1"/>
    <property type="molecule type" value="Genomic_DNA"/>
</dbReference>
<name>A0A191WBF0_9MICO</name>
<dbReference type="PROSITE" id="PS01124">
    <property type="entry name" value="HTH_ARAC_FAMILY_2"/>
    <property type="match status" value="1"/>
</dbReference>
<dbReference type="GO" id="GO:0003700">
    <property type="term" value="F:DNA-binding transcription factor activity"/>
    <property type="evidence" value="ECO:0007669"/>
    <property type="project" value="InterPro"/>
</dbReference>